<proteinExistence type="predicted"/>
<gene>
    <name evidence="1" type="ORF">QAD02_001225</name>
</gene>
<evidence type="ECO:0000313" key="1">
    <source>
        <dbReference type="EMBL" id="KAJ8669966.1"/>
    </source>
</evidence>
<sequence length="247" mass="27802">MYCEAIHILMSDEISHENLLKAHSLFNNLVALTENLYGKRAMTFNVHQLTHLAQSVADFGLLGEHNGYPFESGNGEILKSVHSGKGVIDQICRNVNMGTPLKTIENGIQRDDSPAVQFCRSLKKTETVKSLEETNVESIIACVNRDACIVPQKKISERSDNSHVQLKNGSFIEVSSFVADRFKDKLYIAAKNINVQRVHNFTFLNKITEIDGDLFLVDSAEIQKICFYLELNDSRYIIPVPTMTTYS</sequence>
<evidence type="ECO:0000313" key="2">
    <source>
        <dbReference type="Proteomes" id="UP001239111"/>
    </source>
</evidence>
<keyword evidence="2" id="KW-1185">Reference proteome</keyword>
<protein>
    <submittedName>
        <fullName evidence="1">Uncharacterized protein</fullName>
    </submittedName>
</protein>
<comment type="caution">
    <text evidence="1">The sequence shown here is derived from an EMBL/GenBank/DDBJ whole genome shotgun (WGS) entry which is preliminary data.</text>
</comment>
<accession>A0ACC2NFV8</accession>
<dbReference type="Proteomes" id="UP001239111">
    <property type="component" value="Chromosome 3"/>
</dbReference>
<dbReference type="EMBL" id="CM056743">
    <property type="protein sequence ID" value="KAJ8669966.1"/>
    <property type="molecule type" value="Genomic_DNA"/>
</dbReference>
<name>A0ACC2NFV8_9HYME</name>
<organism evidence="1 2">
    <name type="scientific">Eretmocerus hayati</name>
    <dbReference type="NCBI Taxonomy" id="131215"/>
    <lineage>
        <taxon>Eukaryota</taxon>
        <taxon>Metazoa</taxon>
        <taxon>Ecdysozoa</taxon>
        <taxon>Arthropoda</taxon>
        <taxon>Hexapoda</taxon>
        <taxon>Insecta</taxon>
        <taxon>Pterygota</taxon>
        <taxon>Neoptera</taxon>
        <taxon>Endopterygota</taxon>
        <taxon>Hymenoptera</taxon>
        <taxon>Apocrita</taxon>
        <taxon>Proctotrupomorpha</taxon>
        <taxon>Chalcidoidea</taxon>
        <taxon>Aphelinidae</taxon>
        <taxon>Aphelininae</taxon>
        <taxon>Eretmocerus</taxon>
    </lineage>
</organism>
<reference evidence="1" key="1">
    <citation type="submission" date="2023-04" db="EMBL/GenBank/DDBJ databases">
        <title>A chromosome-level genome assembly of the parasitoid wasp Eretmocerus hayati.</title>
        <authorList>
            <person name="Zhong Y."/>
            <person name="Liu S."/>
            <person name="Liu Y."/>
        </authorList>
    </citation>
    <scope>NUCLEOTIDE SEQUENCE</scope>
    <source>
        <strain evidence="1">ZJU_SS_LIU_2023</strain>
    </source>
</reference>